<dbReference type="PANTHER" id="PTHR30217:SF10">
    <property type="entry name" value="23S RRNA 5-HYDROXYCYTIDINE C2501 SYNTHASE"/>
    <property type="match status" value="1"/>
</dbReference>
<protein>
    <submittedName>
        <fullName evidence="1">Peptidase U32</fullName>
    </submittedName>
</protein>
<organism evidence="1 2">
    <name type="scientific">Desulfobacter postgatei</name>
    <dbReference type="NCBI Taxonomy" id="2293"/>
    <lineage>
        <taxon>Bacteria</taxon>
        <taxon>Pseudomonadati</taxon>
        <taxon>Thermodesulfobacteriota</taxon>
        <taxon>Desulfobacteria</taxon>
        <taxon>Desulfobacterales</taxon>
        <taxon>Desulfobacteraceae</taxon>
        <taxon>Desulfobacter</taxon>
    </lineage>
</organism>
<feature type="non-terminal residue" evidence="1">
    <location>
        <position position="88"/>
    </location>
</feature>
<comment type="caution">
    <text evidence="1">The sequence shown here is derived from an EMBL/GenBank/DDBJ whole genome shotgun (WGS) entry which is preliminary data.</text>
</comment>
<evidence type="ECO:0000313" key="1">
    <source>
        <dbReference type="EMBL" id="PIE62388.1"/>
    </source>
</evidence>
<name>A0A2G6MQL2_9BACT</name>
<accession>A0A2G6MQL2</accession>
<dbReference type="EMBL" id="PDTI01000047">
    <property type="protein sequence ID" value="PIE62388.1"/>
    <property type="molecule type" value="Genomic_DNA"/>
</dbReference>
<reference evidence="1 2" key="1">
    <citation type="submission" date="2017-10" db="EMBL/GenBank/DDBJ databases">
        <title>Novel microbial diversity and functional potential in the marine mammal oral microbiome.</title>
        <authorList>
            <person name="Dudek N.K."/>
            <person name="Sun C.L."/>
            <person name="Burstein D."/>
            <person name="Kantor R.S."/>
            <person name="Aliaga Goltsman D.S."/>
            <person name="Bik E.M."/>
            <person name="Thomas B.C."/>
            <person name="Banfield J.F."/>
            <person name="Relman D.A."/>
        </authorList>
    </citation>
    <scope>NUCLEOTIDE SEQUENCE [LARGE SCALE GENOMIC DNA]</scope>
    <source>
        <strain evidence="1">DOLJORAL78_47_202</strain>
    </source>
</reference>
<evidence type="ECO:0000313" key="2">
    <source>
        <dbReference type="Proteomes" id="UP000231203"/>
    </source>
</evidence>
<dbReference type="InterPro" id="IPR051454">
    <property type="entry name" value="RNA/ubiquinone_mod_enzymes"/>
</dbReference>
<sequence>MARIKPPIILAPAGDIHSFLAAIAAGADAVYCGLKIFSARMEADNFSIEELARLTQFAHSKGIQVYVAFNSIIKESETHKVLRILDKL</sequence>
<dbReference type="AlphaFoldDB" id="A0A2G6MQL2"/>
<dbReference type="Proteomes" id="UP000231203">
    <property type="component" value="Unassembled WGS sequence"/>
</dbReference>
<gene>
    <name evidence="1" type="ORF">CSA25_05435</name>
</gene>
<dbReference type="PANTHER" id="PTHR30217">
    <property type="entry name" value="PEPTIDASE U32 FAMILY"/>
    <property type="match status" value="1"/>
</dbReference>
<proteinExistence type="predicted"/>